<organism evidence="1 2">
    <name type="scientific">Babesia caballi</name>
    <dbReference type="NCBI Taxonomy" id="5871"/>
    <lineage>
        <taxon>Eukaryota</taxon>
        <taxon>Sar</taxon>
        <taxon>Alveolata</taxon>
        <taxon>Apicomplexa</taxon>
        <taxon>Aconoidasida</taxon>
        <taxon>Piroplasmida</taxon>
        <taxon>Babesiidae</taxon>
        <taxon>Babesia</taxon>
    </lineage>
</organism>
<protein>
    <submittedName>
        <fullName evidence="1">Variant erythrocyte surface antigen-1 family protein</fullName>
    </submittedName>
</protein>
<dbReference type="AlphaFoldDB" id="A0AAV4M0J3"/>
<dbReference type="RefSeq" id="XP_067717651.1">
    <property type="nucleotide sequence ID" value="XM_067861550.1"/>
</dbReference>
<keyword evidence="2" id="KW-1185">Reference proteome</keyword>
<dbReference type="Proteomes" id="UP001497744">
    <property type="component" value="Unassembled WGS sequence"/>
</dbReference>
<comment type="caution">
    <text evidence="1">The sequence shown here is derived from an EMBL/GenBank/DDBJ whole genome shotgun (WGS) entry which is preliminary data.</text>
</comment>
<name>A0AAV4M0J3_BABCB</name>
<evidence type="ECO:0000313" key="2">
    <source>
        <dbReference type="Proteomes" id="UP001497744"/>
    </source>
</evidence>
<dbReference type="EMBL" id="BPLF01000005">
    <property type="protein sequence ID" value="GIX65582.1"/>
    <property type="molecule type" value="Genomic_DNA"/>
</dbReference>
<reference evidence="1 2" key="1">
    <citation type="submission" date="2021-06" db="EMBL/GenBank/DDBJ databases">
        <title>Genome sequence of Babesia caballi.</title>
        <authorList>
            <person name="Yamagishi J."/>
            <person name="Kidaka T."/>
            <person name="Ochi A."/>
        </authorList>
    </citation>
    <scope>NUCLEOTIDE SEQUENCE [LARGE SCALE GENOMIC DNA]</scope>
    <source>
        <strain evidence="1">USDA-D6B2</strain>
    </source>
</reference>
<proteinExistence type="predicted"/>
<sequence>MLTEPPSSGKEAIDWILCMAGSYRQGGDGQKSIQNLAQELIKLLKANSSNGRHFGMVNGVDIATLLKGEYPGTGSYANDYKPIETLADGLLTLTGYSSGTITNQSNGIVKKDYESSYNSNFNAQRLQNSEDAAEIFLSFIPLLFFGLSFLYWKCKNGGWGSQKLGSGSGGLQKFLTDMGFSIDNLNESKNGSQVVGLFNVFHEFKNVRSKPTTYSGFLKNVKEVAESQFRTHTSNVPLYTLCLISFEYLATSTSLSTKELPVTQDAITTTLKELSVAVKSIQVYGLDELSSAYTKLSNEISKNLDAPATSEQSSVAGPIGGTVVTAGLLGGGSAVYFNVGNVGTLFKGFFNLH</sequence>
<evidence type="ECO:0000313" key="1">
    <source>
        <dbReference type="EMBL" id="GIX65582.1"/>
    </source>
</evidence>
<gene>
    <name evidence="1" type="ORF">BcabD6B2_50170</name>
</gene>
<accession>A0AAV4M0J3</accession>
<dbReference type="GeneID" id="94197063"/>